<keyword evidence="3 6" id="KW-0812">Transmembrane</keyword>
<reference evidence="9" key="1">
    <citation type="journal article" date="2020" name="mSystems">
        <title>Genome- and Community-Level Interaction Insights into Carbon Utilization and Element Cycling Functions of Hydrothermarchaeota in Hydrothermal Sediment.</title>
        <authorList>
            <person name="Zhou Z."/>
            <person name="Liu Y."/>
            <person name="Xu W."/>
            <person name="Pan J."/>
            <person name="Luo Z.H."/>
            <person name="Li M."/>
        </authorList>
    </citation>
    <scope>NUCLEOTIDE SEQUENCE [LARGE SCALE GENOMIC DNA]</scope>
    <source>
        <strain evidence="9">SpSt-769</strain>
    </source>
</reference>
<feature type="domain" description="MacB-like periplasmic core" evidence="8">
    <location>
        <begin position="48"/>
        <end position="199"/>
    </location>
</feature>
<evidence type="ECO:0000256" key="3">
    <source>
        <dbReference type="ARBA" id="ARBA00022692"/>
    </source>
</evidence>
<dbReference type="GO" id="GO:0005886">
    <property type="term" value="C:plasma membrane"/>
    <property type="evidence" value="ECO:0007669"/>
    <property type="project" value="UniProtKB-SubCell"/>
</dbReference>
<evidence type="ECO:0000313" key="9">
    <source>
        <dbReference type="EMBL" id="HGH60133.1"/>
    </source>
</evidence>
<keyword evidence="5 6" id="KW-0472">Membrane</keyword>
<protein>
    <submittedName>
        <fullName evidence="9">FtsX-like permease family protein</fullName>
    </submittedName>
</protein>
<evidence type="ECO:0000256" key="1">
    <source>
        <dbReference type="ARBA" id="ARBA00004651"/>
    </source>
</evidence>
<keyword evidence="4 6" id="KW-1133">Transmembrane helix</keyword>
<dbReference type="Pfam" id="PF02687">
    <property type="entry name" value="FtsX"/>
    <property type="match status" value="1"/>
</dbReference>
<dbReference type="PANTHER" id="PTHR43738">
    <property type="entry name" value="ABC TRANSPORTER, MEMBRANE PROTEIN"/>
    <property type="match status" value="1"/>
</dbReference>
<dbReference type="AlphaFoldDB" id="A0A7C4ETR0"/>
<dbReference type="InterPro" id="IPR051125">
    <property type="entry name" value="ABC-4/HrtB_transporter"/>
</dbReference>
<comment type="subcellular location">
    <subcellularLocation>
        <location evidence="1">Cell membrane</location>
        <topology evidence="1">Multi-pass membrane protein</topology>
    </subcellularLocation>
</comment>
<accession>A0A7C4ETR0</accession>
<evidence type="ECO:0000256" key="4">
    <source>
        <dbReference type="ARBA" id="ARBA00022989"/>
    </source>
</evidence>
<dbReference type="Pfam" id="PF12704">
    <property type="entry name" value="MacB_PCD"/>
    <property type="match status" value="1"/>
</dbReference>
<dbReference type="PANTHER" id="PTHR43738:SF3">
    <property type="entry name" value="ABC TRANSPORTER PERMEASE"/>
    <property type="match status" value="1"/>
</dbReference>
<feature type="transmembrane region" description="Helical" evidence="6">
    <location>
        <begin position="272"/>
        <end position="302"/>
    </location>
</feature>
<feature type="transmembrane region" description="Helical" evidence="6">
    <location>
        <begin position="226"/>
        <end position="251"/>
    </location>
</feature>
<keyword evidence="2" id="KW-1003">Cell membrane</keyword>
<evidence type="ECO:0000259" key="8">
    <source>
        <dbReference type="Pfam" id="PF12704"/>
    </source>
</evidence>
<comment type="caution">
    <text evidence="9">The sequence shown here is derived from an EMBL/GenBank/DDBJ whole genome shotgun (WGS) entry which is preliminary data.</text>
</comment>
<dbReference type="InterPro" id="IPR003838">
    <property type="entry name" value="ABC3_permease_C"/>
</dbReference>
<evidence type="ECO:0000256" key="6">
    <source>
        <dbReference type="SAM" id="Phobius"/>
    </source>
</evidence>
<evidence type="ECO:0000256" key="2">
    <source>
        <dbReference type="ARBA" id="ARBA00022475"/>
    </source>
</evidence>
<organism evidence="9">
    <name type="scientific">Desulfomonile tiedjei</name>
    <dbReference type="NCBI Taxonomy" id="2358"/>
    <lineage>
        <taxon>Bacteria</taxon>
        <taxon>Pseudomonadati</taxon>
        <taxon>Thermodesulfobacteriota</taxon>
        <taxon>Desulfomonilia</taxon>
        <taxon>Desulfomonilales</taxon>
        <taxon>Desulfomonilaceae</taxon>
        <taxon>Desulfomonile</taxon>
    </lineage>
</organism>
<feature type="domain" description="ABC3 transporter permease C-terminal" evidence="7">
    <location>
        <begin position="233"/>
        <end position="347"/>
    </location>
</feature>
<gene>
    <name evidence="9" type="ORF">ENV54_02405</name>
</gene>
<evidence type="ECO:0000259" key="7">
    <source>
        <dbReference type="Pfam" id="PF02687"/>
    </source>
</evidence>
<sequence length="357" mass="39276">MLSFGILTTLVGAWYVGVESSSANRLVTRNKISLVYMLPLAYRTKILQVQGVEGVGHGIWYGGIYKDKKNFFPQLAISGVDYLNLFPDILISDAEKKVFESQKNAAIAGRKLAQRFGWNIGDLITLQGAIFPGKVELILTGIYEGRRKNVDETTLFFRYDYINEQLKTTMPQLADRVGWYLVRVRDGDRAAEISQEIDALFRNSLAETLTETEKAFQQGFVAMTEAIVSAIKVISVVVIGIILIVVGNTMAMTARERSAEYAVFKTLGFGPLFLFAIIAGESVSLAVMGGILGAALTIPVAAVFQLQLQSFLPVFEVEKQTLAYIVMLSFCVGFAAAIPPAWQVRRTGIAEGLRYVG</sequence>
<dbReference type="EMBL" id="DTGT01000077">
    <property type="protein sequence ID" value="HGH60133.1"/>
    <property type="molecule type" value="Genomic_DNA"/>
</dbReference>
<proteinExistence type="predicted"/>
<feature type="transmembrane region" description="Helical" evidence="6">
    <location>
        <begin position="322"/>
        <end position="342"/>
    </location>
</feature>
<name>A0A7C4ETR0_9BACT</name>
<evidence type="ECO:0000256" key="5">
    <source>
        <dbReference type="ARBA" id="ARBA00023136"/>
    </source>
</evidence>
<dbReference type="InterPro" id="IPR025857">
    <property type="entry name" value="MacB_PCD"/>
</dbReference>